<dbReference type="GeneID" id="39584838"/>
<dbReference type="GO" id="GO:0008353">
    <property type="term" value="F:RNA polymerase II CTD heptapeptide repeat kinase activity"/>
    <property type="evidence" value="ECO:0007669"/>
    <property type="project" value="UniProtKB-EC"/>
</dbReference>
<feature type="compositionally biased region" description="Basic and acidic residues" evidence="11">
    <location>
        <begin position="413"/>
        <end position="422"/>
    </location>
</feature>
<dbReference type="PANTHER" id="PTHR24056:SF546">
    <property type="entry name" value="CYCLIN-DEPENDENT KINASE 12"/>
    <property type="match status" value="1"/>
</dbReference>
<evidence type="ECO:0000256" key="9">
    <source>
        <dbReference type="ARBA" id="ARBA00049280"/>
    </source>
</evidence>
<dbReference type="OrthoDB" id="204883at2759"/>
<proteinExistence type="inferred from homology"/>
<feature type="compositionally biased region" description="Basic and acidic residues" evidence="11">
    <location>
        <begin position="245"/>
        <end position="297"/>
    </location>
</feature>
<evidence type="ECO:0000256" key="7">
    <source>
        <dbReference type="ARBA" id="ARBA00047811"/>
    </source>
</evidence>
<evidence type="ECO:0000313" key="14">
    <source>
        <dbReference type="Proteomes" id="UP000279236"/>
    </source>
</evidence>
<feature type="compositionally biased region" description="Low complexity" evidence="11">
    <location>
        <begin position="526"/>
        <end position="544"/>
    </location>
</feature>
<dbReference type="Proteomes" id="UP000279236">
    <property type="component" value="Unassembled WGS sequence"/>
</dbReference>
<dbReference type="PROSITE" id="PS00107">
    <property type="entry name" value="PROTEIN_KINASE_ATP"/>
    <property type="match status" value="1"/>
</dbReference>
<comment type="catalytic activity">
    <reaction evidence="8">
        <text>L-seryl-[protein] + ATP = O-phospho-L-seryl-[protein] + ADP + H(+)</text>
        <dbReference type="Rhea" id="RHEA:17989"/>
        <dbReference type="Rhea" id="RHEA-COMP:9863"/>
        <dbReference type="Rhea" id="RHEA-COMP:11604"/>
        <dbReference type="ChEBI" id="CHEBI:15378"/>
        <dbReference type="ChEBI" id="CHEBI:29999"/>
        <dbReference type="ChEBI" id="CHEBI:30616"/>
        <dbReference type="ChEBI" id="CHEBI:83421"/>
        <dbReference type="ChEBI" id="CHEBI:456216"/>
        <dbReference type="EC" id="2.7.11.22"/>
    </reaction>
</comment>
<keyword evidence="3" id="KW-0808">Transferase</keyword>
<feature type="compositionally biased region" description="Acidic residues" evidence="11">
    <location>
        <begin position="775"/>
        <end position="789"/>
    </location>
</feature>
<evidence type="ECO:0000256" key="3">
    <source>
        <dbReference type="ARBA" id="ARBA00022679"/>
    </source>
</evidence>
<dbReference type="PANTHER" id="PTHR24056">
    <property type="entry name" value="CELL DIVISION PROTEIN KINASE"/>
    <property type="match status" value="1"/>
</dbReference>
<evidence type="ECO:0000256" key="11">
    <source>
        <dbReference type="SAM" id="MobiDB-lite"/>
    </source>
</evidence>
<dbReference type="STRING" id="105984.A0A427Y9F2"/>
<feature type="compositionally biased region" description="Pro residues" evidence="11">
    <location>
        <begin position="642"/>
        <end position="654"/>
    </location>
</feature>
<dbReference type="GO" id="GO:0030332">
    <property type="term" value="F:cyclin binding"/>
    <property type="evidence" value="ECO:0007669"/>
    <property type="project" value="TreeGrafter"/>
</dbReference>
<keyword evidence="2" id="KW-0723">Serine/threonine-protein kinase</keyword>
<dbReference type="InterPro" id="IPR011009">
    <property type="entry name" value="Kinase-like_dom_sf"/>
</dbReference>
<accession>A0A427Y9F2</accession>
<dbReference type="Pfam" id="PF00069">
    <property type="entry name" value="Pkinase"/>
    <property type="match status" value="1"/>
</dbReference>
<dbReference type="FunFam" id="1.10.510.10:FF:000415">
    <property type="entry name" value="CMGC/CDK/CRK7 protein kinase, variant"/>
    <property type="match status" value="1"/>
</dbReference>
<gene>
    <name evidence="13" type="primary">CTK1</name>
    <name evidence="13" type="ORF">EHS24_000295</name>
</gene>
<dbReference type="Gene3D" id="1.10.510.10">
    <property type="entry name" value="Transferase(Phosphotransferase) domain 1"/>
    <property type="match status" value="1"/>
</dbReference>
<evidence type="ECO:0000256" key="1">
    <source>
        <dbReference type="ARBA" id="ARBA00006485"/>
    </source>
</evidence>
<feature type="compositionally biased region" description="Basic and acidic residues" evidence="11">
    <location>
        <begin position="341"/>
        <end position="350"/>
    </location>
</feature>
<evidence type="ECO:0000256" key="8">
    <source>
        <dbReference type="ARBA" id="ARBA00048367"/>
    </source>
</evidence>
<dbReference type="EMBL" id="RSCE01000001">
    <property type="protein sequence ID" value="RSH87779.1"/>
    <property type="molecule type" value="Genomic_DNA"/>
</dbReference>
<comment type="catalytic activity">
    <reaction evidence="7">
        <text>L-threonyl-[protein] + ATP = O-phospho-L-threonyl-[protein] + ADP + H(+)</text>
        <dbReference type="Rhea" id="RHEA:46608"/>
        <dbReference type="Rhea" id="RHEA-COMP:11060"/>
        <dbReference type="Rhea" id="RHEA-COMP:11605"/>
        <dbReference type="ChEBI" id="CHEBI:15378"/>
        <dbReference type="ChEBI" id="CHEBI:30013"/>
        <dbReference type="ChEBI" id="CHEBI:30616"/>
        <dbReference type="ChEBI" id="CHEBI:61977"/>
        <dbReference type="ChEBI" id="CHEBI:456216"/>
        <dbReference type="EC" id="2.7.11.22"/>
    </reaction>
</comment>
<reference evidence="13 14" key="1">
    <citation type="submission" date="2018-11" db="EMBL/GenBank/DDBJ databases">
        <title>Genome sequence of Apiotrichum porosum DSM 27194.</title>
        <authorList>
            <person name="Aliyu H."/>
            <person name="Gorte O."/>
            <person name="Ochsenreither K."/>
        </authorList>
    </citation>
    <scope>NUCLEOTIDE SEQUENCE [LARGE SCALE GENOMIC DNA]</scope>
    <source>
        <strain evidence="13 14">DSM 27194</strain>
    </source>
</reference>
<evidence type="ECO:0000256" key="2">
    <source>
        <dbReference type="ARBA" id="ARBA00022527"/>
    </source>
</evidence>
<keyword evidence="4 10" id="KW-0547">Nucleotide-binding</keyword>
<feature type="compositionally biased region" description="Basic and acidic residues" evidence="11">
    <location>
        <begin position="309"/>
        <end position="327"/>
    </location>
</feature>
<keyword evidence="6 10" id="KW-0067">ATP-binding</keyword>
<dbReference type="InterPro" id="IPR000719">
    <property type="entry name" value="Prot_kinase_dom"/>
</dbReference>
<feature type="compositionally biased region" description="Basic and acidic residues" evidence="11">
    <location>
        <begin position="441"/>
        <end position="484"/>
    </location>
</feature>
<dbReference type="InterPro" id="IPR008271">
    <property type="entry name" value="Ser/Thr_kinase_AS"/>
</dbReference>
<dbReference type="CDD" id="cd07840">
    <property type="entry name" value="STKc_CDK9_like"/>
    <property type="match status" value="1"/>
</dbReference>
<evidence type="ECO:0000256" key="10">
    <source>
        <dbReference type="PROSITE-ProRule" id="PRU10141"/>
    </source>
</evidence>
<feature type="compositionally biased region" description="Polar residues" evidence="11">
    <location>
        <begin position="15"/>
        <end position="37"/>
    </location>
</feature>
<evidence type="ECO:0000256" key="6">
    <source>
        <dbReference type="ARBA" id="ARBA00022840"/>
    </source>
</evidence>
<dbReference type="InterPro" id="IPR050108">
    <property type="entry name" value="CDK"/>
</dbReference>
<dbReference type="GO" id="GO:0005524">
    <property type="term" value="F:ATP binding"/>
    <property type="evidence" value="ECO:0007669"/>
    <property type="project" value="UniProtKB-UniRule"/>
</dbReference>
<dbReference type="RefSeq" id="XP_028479987.1">
    <property type="nucleotide sequence ID" value="XM_028616130.1"/>
</dbReference>
<protein>
    <submittedName>
        <fullName evidence="13">Kinase subunit of RNA polymerase II carboxy-terminal domain kinase I</fullName>
    </submittedName>
</protein>
<dbReference type="GO" id="GO:0008024">
    <property type="term" value="C:cyclin/CDK positive transcription elongation factor complex"/>
    <property type="evidence" value="ECO:0007669"/>
    <property type="project" value="TreeGrafter"/>
</dbReference>
<feature type="region of interest" description="Disordered" evidence="11">
    <location>
        <begin position="1"/>
        <end position="810"/>
    </location>
</feature>
<evidence type="ECO:0000256" key="5">
    <source>
        <dbReference type="ARBA" id="ARBA00022777"/>
    </source>
</evidence>
<dbReference type="GO" id="GO:0032968">
    <property type="term" value="P:positive regulation of transcription elongation by RNA polymerase II"/>
    <property type="evidence" value="ECO:0007669"/>
    <property type="project" value="TreeGrafter"/>
</dbReference>
<feature type="compositionally biased region" description="Low complexity" evidence="11">
    <location>
        <begin position="922"/>
        <end position="936"/>
    </location>
</feature>
<comment type="similarity">
    <text evidence="1">Belongs to the protein kinase superfamily. CMGC Ser/Thr protein kinase family. CDC2/CDKX subfamily.</text>
</comment>
<dbReference type="PROSITE" id="PS50011">
    <property type="entry name" value="PROTEIN_KINASE_DOM"/>
    <property type="match status" value="1"/>
</dbReference>
<feature type="compositionally biased region" description="Low complexity" evidence="11">
    <location>
        <begin position="726"/>
        <end position="745"/>
    </location>
</feature>
<keyword evidence="5 13" id="KW-0418">Kinase</keyword>
<evidence type="ECO:0000256" key="4">
    <source>
        <dbReference type="ARBA" id="ARBA00022741"/>
    </source>
</evidence>
<comment type="catalytic activity">
    <reaction evidence="9">
        <text>[DNA-directed RNA polymerase] + ATP = phospho-[DNA-directed RNA polymerase] + ADP + H(+)</text>
        <dbReference type="Rhea" id="RHEA:10216"/>
        <dbReference type="Rhea" id="RHEA-COMP:11321"/>
        <dbReference type="Rhea" id="RHEA-COMP:11322"/>
        <dbReference type="ChEBI" id="CHEBI:15378"/>
        <dbReference type="ChEBI" id="CHEBI:30616"/>
        <dbReference type="ChEBI" id="CHEBI:43176"/>
        <dbReference type="ChEBI" id="CHEBI:68546"/>
        <dbReference type="ChEBI" id="CHEBI:456216"/>
        <dbReference type="EC" id="2.7.11.23"/>
    </reaction>
</comment>
<evidence type="ECO:0000259" key="12">
    <source>
        <dbReference type="PROSITE" id="PS50011"/>
    </source>
</evidence>
<dbReference type="InterPro" id="IPR017441">
    <property type="entry name" value="Protein_kinase_ATP_BS"/>
</dbReference>
<feature type="compositionally biased region" description="Low complexity" evidence="11">
    <location>
        <begin position="393"/>
        <end position="402"/>
    </location>
</feature>
<dbReference type="PROSITE" id="PS00108">
    <property type="entry name" value="PROTEIN_KINASE_ST"/>
    <property type="match status" value="1"/>
</dbReference>
<feature type="compositionally biased region" description="Low complexity" evidence="11">
    <location>
        <begin position="109"/>
        <end position="141"/>
    </location>
</feature>
<dbReference type="SUPFAM" id="SSF56112">
    <property type="entry name" value="Protein kinase-like (PK-like)"/>
    <property type="match status" value="1"/>
</dbReference>
<feature type="region of interest" description="Disordered" evidence="11">
    <location>
        <begin position="911"/>
        <end position="941"/>
    </location>
</feature>
<sequence>MSYPTFVNQHLPHLNTPSRRVQSALSLPASQAEQAAHQSLPWLPPLDNDRQRAMADSQYYMPPSHRRHDNGSERAGDRGSGNNASVAHLGVKRESTWRPGASTSSGSTSQPNAASVPSSSSRPANAWASRDSPRSSSPGPSHGAYRARTDAYYEPPDVSTSTGYRTDDRDRDRGNGRRADSRDRDRDRERERDRDRDSRDVRDRDTERDNNRGGRDAWKKRETRDDDRGSWDDYRQRMANKRRAASPDRDDDRDRGRDRGGWAARRKDKDDDDRRWGQRADDRDRGDRDRNDREQGWGRRAAVGGRAASPDDRDQRRDRSRSRDRSPPPRRARRSSLSDSDSDKERDKRRSPPRWRSPSPEPVKRRAPPSPRLPDAKRARDYSPPPPRRGRSPSRSSSRSRSPTPPRRAARGSSRERERARSPDSPPRSYDSRAGAGAGRWQDRERDRSPDRAPERTAERAPERQHERPVERDRLDRDRERDHWQQPAPRGPRDDNRFGNRQQFAPSNRQPFSQQAERQPFSQERQPSLQDRQSSSQDRQPLSQGRQPLSQDRQPLSQDRPPLSQDRQPFSQGERQHFSSQTERHHFSSQGDRQSLALPPNRFAQVSPSRFSDVPPNRFTQVSEAPVKMRQWGRQASASRSPSPPPARRSPIPPPRERSPQPARQPDAGSGWRRVEPRDPPPPAGFRRAPPTGPRGGTGAPGAPPPTGPSNGHSTPVRTPLSGGVSPSKRSPWQQQQQQPNQQRRASFGRTFEDVPPLNRRPINGSPPRRKSPEPESDVPEIEMEDEDSAPPSMPASRPHSPKRSDPSQERAAMYLDRLADKERQYDQHLSTISPYVTAAFAQWYTQNATPALPEFLVHYFSRQPSNIELEQVHQLLQRRTQLARDQQELRHLHEQALRIEASVPTIAAPLTALTGPSPAGTPSSDSTSRPPRSSRNVTGEAYERLSQVGEGTYGKVYKARNVGDGSLVALKRIRMEQEKDGFPVTSMREIKLLQALHHPNVVRLREMMVSKGSVYMVLEYMNHDLTGILSHPEVSLSAANIKSLNHQMLSGLGYLHRRGILHRDMKGSNILLNGAGELKLADFGLARWYHKHKRDDYTNRVITLWYRSPELLMGETCYGPEVDTWSAGCIMLEIFTTKPVFQGSDEINQLEVIYSILGTPSASQWPGMTELPWYELVRPKEAMASRFRASFAKWLSPGAIAVIEGLLAFDPSQRLLADDALAMPYFTAEEPAMERPTQLAECGEHHEMSVKLERHRRREKQ</sequence>
<feature type="compositionally biased region" description="Low complexity" evidence="11">
    <location>
        <begin position="298"/>
        <end position="308"/>
    </location>
</feature>
<keyword evidence="14" id="KW-1185">Reference proteome</keyword>
<feature type="compositionally biased region" description="Basic and acidic residues" evidence="11">
    <location>
        <begin position="165"/>
        <end position="236"/>
    </location>
</feature>
<dbReference type="FunFam" id="3.30.200.20:FF:000375">
    <property type="entry name" value="Cell division related protein kinase 2"/>
    <property type="match status" value="1"/>
</dbReference>
<feature type="compositionally biased region" description="Polar residues" evidence="11">
    <location>
        <begin position="499"/>
        <end position="525"/>
    </location>
</feature>
<dbReference type="AlphaFoldDB" id="A0A427Y9F2"/>
<dbReference type="SMART" id="SM00220">
    <property type="entry name" value="S_TKc"/>
    <property type="match status" value="1"/>
</dbReference>
<evidence type="ECO:0000313" key="13">
    <source>
        <dbReference type="EMBL" id="RSH87779.1"/>
    </source>
</evidence>
<dbReference type="GO" id="GO:0004693">
    <property type="term" value="F:cyclin-dependent protein serine/threonine kinase activity"/>
    <property type="evidence" value="ECO:0007669"/>
    <property type="project" value="UniProtKB-EC"/>
</dbReference>
<feature type="binding site" evidence="10">
    <location>
        <position position="972"/>
    </location>
    <ligand>
        <name>ATP</name>
        <dbReference type="ChEBI" id="CHEBI:30616"/>
    </ligand>
</feature>
<dbReference type="Gene3D" id="3.30.200.20">
    <property type="entry name" value="Phosphorylase Kinase, domain 1"/>
    <property type="match status" value="1"/>
</dbReference>
<feature type="compositionally biased region" description="Polar residues" evidence="11">
    <location>
        <begin position="545"/>
        <end position="557"/>
    </location>
</feature>
<feature type="compositionally biased region" description="Basic and acidic residues" evidence="11">
    <location>
        <begin position="574"/>
        <end position="586"/>
    </location>
</feature>
<name>A0A427Y9F2_9TREE</name>
<feature type="domain" description="Protein kinase" evidence="12">
    <location>
        <begin position="943"/>
        <end position="1227"/>
    </location>
</feature>
<organism evidence="13 14">
    <name type="scientific">Apiotrichum porosum</name>
    <dbReference type="NCBI Taxonomy" id="105984"/>
    <lineage>
        <taxon>Eukaryota</taxon>
        <taxon>Fungi</taxon>
        <taxon>Dikarya</taxon>
        <taxon>Basidiomycota</taxon>
        <taxon>Agaricomycotina</taxon>
        <taxon>Tremellomycetes</taxon>
        <taxon>Trichosporonales</taxon>
        <taxon>Trichosporonaceae</taxon>
        <taxon>Apiotrichum</taxon>
    </lineage>
</organism>
<comment type="caution">
    <text evidence="13">The sequence shown here is derived from an EMBL/GenBank/DDBJ whole genome shotgun (WGS) entry which is preliminary data.</text>
</comment>